<dbReference type="InterPro" id="IPR021760">
    <property type="entry name" value="RepC_C"/>
</dbReference>
<dbReference type="EMBL" id="CP120370">
    <property type="protein sequence ID" value="WEX80266.1"/>
    <property type="molecule type" value="Genomic_DNA"/>
</dbReference>
<keyword evidence="1" id="KW-0175">Coiled coil</keyword>
<feature type="domain" description="Plasmid replication protein C C-terminal" evidence="4">
    <location>
        <begin position="326"/>
        <end position="426"/>
    </location>
</feature>
<organism evidence="5 6">
    <name type="scientific">Sinorhizobium numidicum</name>
    <dbReference type="NCBI Taxonomy" id="680248"/>
    <lineage>
        <taxon>Bacteria</taxon>
        <taxon>Pseudomonadati</taxon>
        <taxon>Pseudomonadota</taxon>
        <taxon>Alphaproteobacteria</taxon>
        <taxon>Hyphomicrobiales</taxon>
        <taxon>Rhizobiaceae</taxon>
        <taxon>Sinorhizobium/Ensifer group</taxon>
        <taxon>Sinorhizobium</taxon>
    </lineage>
</organism>
<evidence type="ECO:0000259" key="4">
    <source>
        <dbReference type="Pfam" id="PF11800"/>
    </source>
</evidence>
<keyword evidence="6" id="KW-1185">Reference proteome</keyword>
<reference evidence="5 6" key="1">
    <citation type="submission" date="2023-03" db="EMBL/GenBank/DDBJ databases">
        <authorList>
            <person name="Kaur S."/>
            <person name="Espinosa-Saiz D."/>
            <person name="Velazquez E."/>
            <person name="Menendez E."/>
            <person name="diCenzo G.C."/>
        </authorList>
    </citation>
    <scope>NUCLEOTIDE SEQUENCE [LARGE SCALE GENOMIC DNA]</scope>
    <source>
        <strain evidence="5 6">LMG 27395</strain>
    </source>
</reference>
<dbReference type="RefSeq" id="WP_280730967.1">
    <property type="nucleotide sequence ID" value="NZ_CP120367.1"/>
</dbReference>
<sequence length="436" mass="47785">MERGSVATPFGRRAMTFGMLASQVIAGNIQPEQSIDKWKLFRLLCEAKTVVGVSDRSLAVLNALLSFYPGADLSKENGLVVFPSNAQLSLRAHGMAGTTLRRHLACLVETGLILRRDSPNGKRYARRGRNGAVGEAFGFDLSPLIARAQEFKAAAAELAAERQHLRLVRERLSLCRRDIAKLLELFREAAPERDWQAQQQHYQEHAALLPRKTSLAENEAVFEKLALIREDLANQLENLLNSKKMATNDRRNGCHIQNTQPDSLSESERCLGIGEETVSKNRITQDPNSAATSPDRRESSSSEQPQSLAGRLPPPLTAARLGRQIPLPMVLKACPQIADYAPAGRISSWKDLLTAAIVVRSMLDVSSDAYEEACSVLGYESAAAVIACILERADQINSPGGYLRDLTRRAKRQEFSIAAMLGALSRARAEGIAFTG</sequence>
<proteinExistence type="predicted"/>
<feature type="domain" description="Plasmid replication protein C N-terminal" evidence="3">
    <location>
        <begin position="13"/>
        <end position="185"/>
    </location>
</feature>
<dbReference type="InterPro" id="IPR005090">
    <property type="entry name" value="RepC_N"/>
</dbReference>
<dbReference type="Pfam" id="PF03428">
    <property type="entry name" value="RP-C"/>
    <property type="match status" value="1"/>
</dbReference>
<evidence type="ECO:0000313" key="6">
    <source>
        <dbReference type="Proteomes" id="UP001235547"/>
    </source>
</evidence>
<accession>A0ABY8CNN3</accession>
<dbReference type="NCBIfam" id="NF040974">
    <property type="entry name" value="RepABC_RepC"/>
    <property type="match status" value="1"/>
</dbReference>
<name>A0ABY8CNN3_9HYPH</name>
<dbReference type="NCBIfam" id="NF010396">
    <property type="entry name" value="PRK13824.1"/>
    <property type="match status" value="1"/>
</dbReference>
<dbReference type="InterPro" id="IPR047611">
    <property type="entry name" value="RepABC_RepC"/>
</dbReference>
<dbReference type="Proteomes" id="UP001235547">
    <property type="component" value="Chromosome 2"/>
</dbReference>
<evidence type="ECO:0000259" key="3">
    <source>
        <dbReference type="Pfam" id="PF03428"/>
    </source>
</evidence>
<feature type="region of interest" description="Disordered" evidence="2">
    <location>
        <begin position="275"/>
        <end position="315"/>
    </location>
</feature>
<protein>
    <submittedName>
        <fullName evidence="5">Plasmid replication protein RepC</fullName>
    </submittedName>
</protein>
<feature type="coiled-coil region" evidence="1">
    <location>
        <begin position="222"/>
        <end position="249"/>
    </location>
</feature>
<evidence type="ECO:0000313" key="5">
    <source>
        <dbReference type="EMBL" id="WEX80266.1"/>
    </source>
</evidence>
<evidence type="ECO:0000256" key="1">
    <source>
        <dbReference type="SAM" id="Coils"/>
    </source>
</evidence>
<dbReference type="Pfam" id="PF11800">
    <property type="entry name" value="RP-C_C"/>
    <property type="match status" value="1"/>
</dbReference>
<feature type="compositionally biased region" description="Polar residues" evidence="2">
    <location>
        <begin position="280"/>
        <end position="292"/>
    </location>
</feature>
<gene>
    <name evidence="5" type="primary">repC</name>
    <name evidence="5" type="ORF">PYH38_001677</name>
</gene>
<evidence type="ECO:0000256" key="2">
    <source>
        <dbReference type="SAM" id="MobiDB-lite"/>
    </source>
</evidence>